<keyword evidence="2" id="KW-1185">Reference proteome</keyword>
<dbReference type="Proteomes" id="UP000324020">
    <property type="component" value="Unassembled WGS sequence"/>
</dbReference>
<evidence type="ECO:0000313" key="1">
    <source>
        <dbReference type="EMBL" id="SDF04871.1"/>
    </source>
</evidence>
<name>A0A1G7HWI9_9EURY</name>
<dbReference type="AlphaFoldDB" id="A0A1G7HWI9"/>
<accession>A0A1G7HWI9</accession>
<sequence length="63" mass="6485">MLMLATAGLKPCETTDGSNSNNSGCSLCPNSADGYDATFDGPLCTPCAATRSVDEDTVEDHNV</sequence>
<reference evidence="1 2" key="1">
    <citation type="submission" date="2016-10" db="EMBL/GenBank/DDBJ databases">
        <authorList>
            <person name="Varghese N."/>
            <person name="Submissions S."/>
        </authorList>
    </citation>
    <scope>NUCLEOTIDE SEQUENCE [LARGE SCALE GENOMIC DNA]</scope>
    <source>
        <strain evidence="1 2">CGMCC 1.3527</strain>
    </source>
</reference>
<gene>
    <name evidence="1" type="ORF">SAMN04488067_101545</name>
</gene>
<evidence type="ECO:0000313" key="2">
    <source>
        <dbReference type="Proteomes" id="UP000324020"/>
    </source>
</evidence>
<proteinExistence type="predicted"/>
<organism evidence="1 2">
    <name type="scientific">Halorubrum xinjiangense</name>
    <dbReference type="NCBI Taxonomy" id="261291"/>
    <lineage>
        <taxon>Archaea</taxon>
        <taxon>Methanobacteriati</taxon>
        <taxon>Methanobacteriota</taxon>
        <taxon>Stenosarchaea group</taxon>
        <taxon>Halobacteria</taxon>
        <taxon>Halobacteriales</taxon>
        <taxon>Haloferacaceae</taxon>
        <taxon>Halorubrum</taxon>
    </lineage>
</organism>
<dbReference type="EMBL" id="FNBO01000001">
    <property type="protein sequence ID" value="SDF04871.1"/>
    <property type="molecule type" value="Genomic_DNA"/>
</dbReference>
<protein>
    <submittedName>
        <fullName evidence="1">Uncharacterized protein</fullName>
    </submittedName>
</protein>